<comment type="subcellular location">
    <subcellularLocation>
        <location evidence="1">Membrane</location>
        <topology evidence="1">Multi-pass membrane protein</topology>
    </subcellularLocation>
</comment>
<keyword evidence="4 6" id="KW-1133">Transmembrane helix</keyword>
<evidence type="ECO:0000256" key="2">
    <source>
        <dbReference type="ARBA" id="ARBA00009853"/>
    </source>
</evidence>
<evidence type="ECO:0000259" key="7">
    <source>
        <dbReference type="Pfam" id="PF00892"/>
    </source>
</evidence>
<dbReference type="RefSeq" id="WP_233717669.1">
    <property type="nucleotide sequence ID" value="NZ_JAJUWU010000003.1"/>
</dbReference>
<feature type="transmembrane region" description="Helical" evidence="6">
    <location>
        <begin position="252"/>
        <end position="271"/>
    </location>
</feature>
<keyword evidence="5 6" id="KW-0472">Membrane</keyword>
<dbReference type="GO" id="GO:0016020">
    <property type="term" value="C:membrane"/>
    <property type="evidence" value="ECO:0007669"/>
    <property type="project" value="UniProtKB-SubCell"/>
</dbReference>
<dbReference type="InterPro" id="IPR037185">
    <property type="entry name" value="EmrE-like"/>
</dbReference>
<feature type="transmembrane region" description="Helical" evidence="6">
    <location>
        <begin position="277"/>
        <end position="295"/>
    </location>
</feature>
<dbReference type="PANTHER" id="PTHR22911:SF6">
    <property type="entry name" value="SOLUTE CARRIER FAMILY 35 MEMBER G1"/>
    <property type="match status" value="1"/>
</dbReference>
<feature type="transmembrane region" description="Helical" evidence="6">
    <location>
        <begin position="44"/>
        <end position="66"/>
    </location>
</feature>
<feature type="transmembrane region" description="Helical" evidence="6">
    <location>
        <begin position="163"/>
        <end position="183"/>
    </location>
</feature>
<evidence type="ECO:0000256" key="1">
    <source>
        <dbReference type="ARBA" id="ARBA00004141"/>
    </source>
</evidence>
<feature type="domain" description="EamA" evidence="7">
    <location>
        <begin position="13"/>
        <end position="146"/>
    </location>
</feature>
<comment type="caution">
    <text evidence="8">The sequence shown here is derived from an EMBL/GenBank/DDBJ whole genome shotgun (WGS) entry which is preliminary data.</text>
</comment>
<feature type="transmembrane region" description="Helical" evidence="6">
    <location>
        <begin position="223"/>
        <end position="240"/>
    </location>
</feature>
<dbReference type="EMBL" id="JAJUWU010000003">
    <property type="protein sequence ID" value="MCE7026976.1"/>
    <property type="molecule type" value="Genomic_DNA"/>
</dbReference>
<accession>A0A9X1P099</accession>
<keyword evidence="3 6" id="KW-0812">Transmembrane</keyword>
<dbReference type="Proteomes" id="UP001139035">
    <property type="component" value="Unassembled WGS sequence"/>
</dbReference>
<evidence type="ECO:0000256" key="4">
    <source>
        <dbReference type="ARBA" id="ARBA00022989"/>
    </source>
</evidence>
<feature type="transmembrane region" description="Helical" evidence="6">
    <location>
        <begin position="130"/>
        <end position="151"/>
    </location>
</feature>
<dbReference type="PANTHER" id="PTHR22911">
    <property type="entry name" value="ACYL-MALONYL CONDENSING ENZYME-RELATED"/>
    <property type="match status" value="1"/>
</dbReference>
<feature type="transmembrane region" description="Helical" evidence="6">
    <location>
        <begin position="12"/>
        <end position="32"/>
    </location>
</feature>
<feature type="domain" description="EamA" evidence="7">
    <location>
        <begin position="164"/>
        <end position="294"/>
    </location>
</feature>
<feature type="transmembrane region" description="Helical" evidence="6">
    <location>
        <begin position="195"/>
        <end position="217"/>
    </location>
</feature>
<evidence type="ECO:0000256" key="5">
    <source>
        <dbReference type="ARBA" id="ARBA00023136"/>
    </source>
</evidence>
<reference evidence="8" key="1">
    <citation type="submission" date="2022-01" db="EMBL/GenBank/DDBJ databases">
        <title>Jiella avicenniae sp. nov., a novel endophytic bacterium isolated from bark of Avicennia marina.</title>
        <authorList>
            <person name="Tuo L."/>
        </authorList>
    </citation>
    <scope>NUCLEOTIDE SEQUENCE</scope>
    <source>
        <strain evidence="8">CBK1P-4</strain>
    </source>
</reference>
<dbReference type="AlphaFoldDB" id="A0A9X1P099"/>
<dbReference type="Pfam" id="PF00892">
    <property type="entry name" value="EamA"/>
    <property type="match status" value="2"/>
</dbReference>
<dbReference type="SUPFAM" id="SSF103481">
    <property type="entry name" value="Multidrug resistance efflux transporter EmrE"/>
    <property type="match status" value="2"/>
</dbReference>
<comment type="similarity">
    <text evidence="2">Belongs to the drug/metabolite transporter (DMT) superfamily. 10 TMS drug/metabolite exporter (DME) (TC 2.A.7.3) family.</text>
</comment>
<evidence type="ECO:0000313" key="8">
    <source>
        <dbReference type="EMBL" id="MCE7026976.1"/>
    </source>
</evidence>
<evidence type="ECO:0000313" key="9">
    <source>
        <dbReference type="Proteomes" id="UP001139035"/>
    </source>
</evidence>
<proteinExistence type="inferred from homology"/>
<protein>
    <submittedName>
        <fullName evidence="8">DMT family transporter</fullName>
    </submittedName>
</protein>
<gene>
    <name evidence="8" type="ORF">LZD57_03145</name>
</gene>
<organism evidence="8 9">
    <name type="scientific">Jiella avicenniae</name>
    <dbReference type="NCBI Taxonomy" id="2907202"/>
    <lineage>
        <taxon>Bacteria</taxon>
        <taxon>Pseudomonadati</taxon>
        <taxon>Pseudomonadota</taxon>
        <taxon>Alphaproteobacteria</taxon>
        <taxon>Hyphomicrobiales</taxon>
        <taxon>Aurantimonadaceae</taxon>
        <taxon>Jiella</taxon>
    </lineage>
</organism>
<name>A0A9X1P099_9HYPH</name>
<sequence length="316" mass="33483">MAMSPPVDPNPTLGIGLKCISVVVFVAMQTLIKSVGEDVPPGEVVFFRSFFALIPVVIYLAWLGDLRRSLVTDDLPGHMLRGLVGVTSMILSFYSLARLPYPEWISISYAAPLLTVVFAAIFLKEVVRAYRWTAVAIGLVGVCVVTAPNLSLFSAGGIGGAEALGALGALGAACFAAVAMIQIRRLVKKEKTATIVVYFSLTSSLLALLSAPFGWVVPAPREAAALVVAGLFGGVGQLLLTASYRYADTSTIAPFEYTSLILAIAIGVFLFGDPLAWTTVLGAAIVVSAGIFIIWREHRLGIERRKARRVSPPGGS</sequence>
<evidence type="ECO:0000256" key="6">
    <source>
        <dbReference type="SAM" id="Phobius"/>
    </source>
</evidence>
<keyword evidence="9" id="KW-1185">Reference proteome</keyword>
<dbReference type="InterPro" id="IPR000620">
    <property type="entry name" value="EamA_dom"/>
</dbReference>
<feature type="transmembrane region" description="Helical" evidence="6">
    <location>
        <begin position="103"/>
        <end position="123"/>
    </location>
</feature>
<evidence type="ECO:0000256" key="3">
    <source>
        <dbReference type="ARBA" id="ARBA00022692"/>
    </source>
</evidence>
<feature type="transmembrane region" description="Helical" evidence="6">
    <location>
        <begin position="78"/>
        <end position="97"/>
    </location>
</feature>